<sequence length="324" mass="35960">MPSTGKCLVTELVSFTPKCQQIRNLLSAMQALLCNEETTRTFVALSAPEQMKRLEPLPTGDLSELYTNLVNFVLHDTSGIAVRARSVFHELLGESDVKLEDALTATLVVIEVSNSVGAHACVSYSKGYIFLSRSLWFTYRDALKYTRIHLHMVIVATLVHELAHRCISLTVGKKETPARFCVPWMLDGGEAGDYTEWRVFGGVLGWDEWERKAVIRVSANEILTLTNDMVDQAAQATLLNFVEEYGLDTVSPSPSSARVPVPGLDTRILGLDSSRSPCLIYPTGPWSDPTEEDMRFLLQIAQEEEERELREAAAHRGGQGDGQD</sequence>
<protein>
    <submittedName>
        <fullName evidence="2">Uncharacterized protein</fullName>
    </submittedName>
</protein>
<dbReference type="Proteomes" id="UP001219525">
    <property type="component" value="Unassembled WGS sequence"/>
</dbReference>
<name>A0AAD6YBW0_9AGAR</name>
<evidence type="ECO:0000313" key="2">
    <source>
        <dbReference type="EMBL" id="KAJ7210547.1"/>
    </source>
</evidence>
<keyword evidence="3" id="KW-1185">Reference proteome</keyword>
<accession>A0AAD6YBW0</accession>
<dbReference type="EMBL" id="JARJCW010000028">
    <property type="protein sequence ID" value="KAJ7210547.1"/>
    <property type="molecule type" value="Genomic_DNA"/>
</dbReference>
<organism evidence="2 3">
    <name type="scientific">Mycena pura</name>
    <dbReference type="NCBI Taxonomy" id="153505"/>
    <lineage>
        <taxon>Eukaryota</taxon>
        <taxon>Fungi</taxon>
        <taxon>Dikarya</taxon>
        <taxon>Basidiomycota</taxon>
        <taxon>Agaricomycotina</taxon>
        <taxon>Agaricomycetes</taxon>
        <taxon>Agaricomycetidae</taxon>
        <taxon>Agaricales</taxon>
        <taxon>Marasmiineae</taxon>
        <taxon>Mycenaceae</taxon>
        <taxon>Mycena</taxon>
    </lineage>
</organism>
<comment type="caution">
    <text evidence="2">The sequence shown here is derived from an EMBL/GenBank/DDBJ whole genome shotgun (WGS) entry which is preliminary data.</text>
</comment>
<dbReference type="AlphaFoldDB" id="A0AAD6YBW0"/>
<reference evidence="2" key="1">
    <citation type="submission" date="2023-03" db="EMBL/GenBank/DDBJ databases">
        <title>Massive genome expansion in bonnet fungi (Mycena s.s.) driven by repeated elements and novel gene families across ecological guilds.</title>
        <authorList>
            <consortium name="Lawrence Berkeley National Laboratory"/>
            <person name="Harder C.B."/>
            <person name="Miyauchi S."/>
            <person name="Viragh M."/>
            <person name="Kuo A."/>
            <person name="Thoen E."/>
            <person name="Andreopoulos B."/>
            <person name="Lu D."/>
            <person name="Skrede I."/>
            <person name="Drula E."/>
            <person name="Henrissat B."/>
            <person name="Morin E."/>
            <person name="Kohler A."/>
            <person name="Barry K."/>
            <person name="LaButti K."/>
            <person name="Morin E."/>
            <person name="Salamov A."/>
            <person name="Lipzen A."/>
            <person name="Mereny Z."/>
            <person name="Hegedus B."/>
            <person name="Baldrian P."/>
            <person name="Stursova M."/>
            <person name="Weitz H."/>
            <person name="Taylor A."/>
            <person name="Grigoriev I.V."/>
            <person name="Nagy L.G."/>
            <person name="Martin F."/>
            <person name="Kauserud H."/>
        </authorList>
    </citation>
    <scope>NUCLEOTIDE SEQUENCE</scope>
    <source>
        <strain evidence="2">9144</strain>
    </source>
</reference>
<feature type="region of interest" description="Disordered" evidence="1">
    <location>
        <begin position="305"/>
        <end position="324"/>
    </location>
</feature>
<proteinExistence type="predicted"/>
<gene>
    <name evidence="2" type="ORF">GGX14DRAFT_565760</name>
</gene>
<evidence type="ECO:0000256" key="1">
    <source>
        <dbReference type="SAM" id="MobiDB-lite"/>
    </source>
</evidence>
<evidence type="ECO:0000313" key="3">
    <source>
        <dbReference type="Proteomes" id="UP001219525"/>
    </source>
</evidence>